<name>A0A178MFR9_9PROT</name>
<dbReference type="Pfam" id="PF00149">
    <property type="entry name" value="Metallophos"/>
    <property type="match status" value="1"/>
</dbReference>
<evidence type="ECO:0000313" key="2">
    <source>
        <dbReference type="EMBL" id="OAN46764.1"/>
    </source>
</evidence>
<feature type="domain" description="Calcineurin-like phosphoesterase" evidence="1">
    <location>
        <begin position="8"/>
        <end position="209"/>
    </location>
</feature>
<dbReference type="GO" id="GO:0005737">
    <property type="term" value="C:cytoplasm"/>
    <property type="evidence" value="ECO:0007669"/>
    <property type="project" value="TreeGrafter"/>
</dbReference>
<dbReference type="CDD" id="cd00144">
    <property type="entry name" value="MPP_PPP_family"/>
    <property type="match status" value="1"/>
</dbReference>
<comment type="caution">
    <text evidence="2">The sequence shown here is derived from an EMBL/GenBank/DDBJ whole genome shotgun (WGS) entry which is preliminary data.</text>
</comment>
<dbReference type="PANTHER" id="PTHR42850:SF4">
    <property type="entry name" value="ZINC-DEPENDENT ENDOPOLYPHOSPHATASE"/>
    <property type="match status" value="1"/>
</dbReference>
<dbReference type="InterPro" id="IPR004843">
    <property type="entry name" value="Calcineurin-like_PHP"/>
</dbReference>
<evidence type="ECO:0000313" key="3">
    <source>
        <dbReference type="Proteomes" id="UP000078428"/>
    </source>
</evidence>
<dbReference type="InterPro" id="IPR029052">
    <property type="entry name" value="Metallo-depent_PP-like"/>
</dbReference>
<proteinExistence type="predicted"/>
<dbReference type="PANTHER" id="PTHR42850">
    <property type="entry name" value="METALLOPHOSPHOESTERASE"/>
    <property type="match status" value="1"/>
</dbReference>
<dbReference type="Gene3D" id="3.60.21.10">
    <property type="match status" value="1"/>
</dbReference>
<dbReference type="GO" id="GO:0110154">
    <property type="term" value="P:RNA decapping"/>
    <property type="evidence" value="ECO:0007669"/>
    <property type="project" value="TreeGrafter"/>
</dbReference>
<dbReference type="AlphaFoldDB" id="A0A178MFR9"/>
<dbReference type="STRING" id="1285242.A6A04_05570"/>
<dbReference type="SUPFAM" id="SSF56300">
    <property type="entry name" value="Metallo-dependent phosphatases"/>
    <property type="match status" value="1"/>
</dbReference>
<dbReference type="GO" id="GO:0016791">
    <property type="term" value="F:phosphatase activity"/>
    <property type="evidence" value="ECO:0007669"/>
    <property type="project" value="TreeGrafter"/>
</dbReference>
<organism evidence="2 3">
    <name type="scientific">Paramagnetospirillum marisnigri</name>
    <dbReference type="NCBI Taxonomy" id="1285242"/>
    <lineage>
        <taxon>Bacteria</taxon>
        <taxon>Pseudomonadati</taxon>
        <taxon>Pseudomonadota</taxon>
        <taxon>Alphaproteobacteria</taxon>
        <taxon>Rhodospirillales</taxon>
        <taxon>Magnetospirillaceae</taxon>
        <taxon>Paramagnetospirillum</taxon>
    </lineage>
</organism>
<evidence type="ECO:0000259" key="1">
    <source>
        <dbReference type="Pfam" id="PF00149"/>
    </source>
</evidence>
<reference evidence="2 3" key="1">
    <citation type="submission" date="2016-04" db="EMBL/GenBank/DDBJ databases">
        <title>Draft genome sequence of freshwater magnetotactic bacteria Magnetospirillum marisnigri SP-1 and Magnetospirillum moscoviense BB-1.</title>
        <authorList>
            <person name="Koziaeva V."/>
            <person name="Dziuba M.V."/>
            <person name="Ivanov T.M."/>
            <person name="Kuznetsov B."/>
            <person name="Grouzdev D.S."/>
        </authorList>
    </citation>
    <scope>NUCLEOTIDE SEQUENCE [LARGE SCALE GENOMIC DNA]</scope>
    <source>
        <strain evidence="2 3">SP-1</strain>
    </source>
</reference>
<dbReference type="OrthoDB" id="9807890at2"/>
<accession>A0A178MFR9</accession>
<sequence>MAPPKGTRVYAIGDIHGRLDLLGSLLDLIAEDVSCARLAESPPDRVVVVCLGDLIDRGPDSRAVVDRLVAGPPASGPLAGSQWVCLRGNHEDYLMQFLADFSMAPSWFRNGGLEALRSYLGGLPDDLVADYPALQRKLYRAMPPTHLRFLSRMPARHVEGDYVFVHAGIRPGISLEQQDSFDLMWIREPFLSHEGPFDKVVVHGHTGVTEPEIHPHRIAIDTLAYRTGRLTCLVLEGNSRRFLGT</sequence>
<dbReference type="EMBL" id="LWQT01000088">
    <property type="protein sequence ID" value="OAN46764.1"/>
    <property type="molecule type" value="Genomic_DNA"/>
</dbReference>
<protein>
    <submittedName>
        <fullName evidence="2">Diadenosine tetraphosphatase</fullName>
    </submittedName>
</protein>
<dbReference type="GO" id="GO:0008803">
    <property type="term" value="F:bis(5'-nucleosyl)-tetraphosphatase (symmetrical) activity"/>
    <property type="evidence" value="ECO:0007669"/>
    <property type="project" value="TreeGrafter"/>
</dbReference>
<keyword evidence="3" id="KW-1185">Reference proteome</keyword>
<dbReference type="InterPro" id="IPR050126">
    <property type="entry name" value="Ap4A_hydrolase"/>
</dbReference>
<dbReference type="Proteomes" id="UP000078428">
    <property type="component" value="Unassembled WGS sequence"/>
</dbReference>
<gene>
    <name evidence="2" type="ORF">A6A04_05570</name>
</gene>